<evidence type="ECO:0000313" key="2">
    <source>
        <dbReference type="Proteomes" id="UP000192596"/>
    </source>
</evidence>
<keyword evidence="2" id="KW-1185">Reference proteome</keyword>
<dbReference type="AlphaFoldDB" id="A0A1V8TPJ1"/>
<dbReference type="SUPFAM" id="SSF48403">
    <property type="entry name" value="Ankyrin repeat"/>
    <property type="match status" value="1"/>
</dbReference>
<dbReference type="InterPro" id="IPR036770">
    <property type="entry name" value="Ankyrin_rpt-contain_sf"/>
</dbReference>
<dbReference type="InParanoid" id="A0A1V8TPJ1"/>
<dbReference type="Proteomes" id="UP000192596">
    <property type="component" value="Unassembled WGS sequence"/>
</dbReference>
<proteinExistence type="predicted"/>
<dbReference type="Gene3D" id="1.25.40.20">
    <property type="entry name" value="Ankyrin repeat-containing domain"/>
    <property type="match status" value="1"/>
</dbReference>
<sequence>MAAVQRNLTSGELTVHDYDTFGNSVLDYAATSRNADLLELLLALHWLAHEWARTDYDDHSEHEEVMLELLARGTNPSALDSAGTTPLWNLLDELAPVVESGHHGSGTAQQIIDVLQQWTRILQASGQSLQSYTASEQQHHIPLHVKSFRLNTFDEPPPSGQYRSIRL</sequence>
<gene>
    <name evidence="1" type="ORF">B0A48_01518</name>
</gene>
<dbReference type="EMBL" id="NAJO01000003">
    <property type="protein sequence ID" value="OQO13290.1"/>
    <property type="molecule type" value="Genomic_DNA"/>
</dbReference>
<accession>A0A1V8TPJ1</accession>
<reference evidence="2" key="1">
    <citation type="submission" date="2017-03" db="EMBL/GenBank/DDBJ databases">
        <title>Genomes of endolithic fungi from Antarctica.</title>
        <authorList>
            <person name="Coleine C."/>
            <person name="Masonjones S."/>
            <person name="Stajich J.E."/>
        </authorList>
    </citation>
    <scope>NUCLEOTIDE SEQUENCE [LARGE SCALE GENOMIC DNA]</scope>
    <source>
        <strain evidence="2">CCFEE 5527</strain>
    </source>
</reference>
<evidence type="ECO:0000313" key="1">
    <source>
        <dbReference type="EMBL" id="OQO13290.1"/>
    </source>
</evidence>
<organism evidence="1 2">
    <name type="scientific">Cryoendolithus antarcticus</name>
    <dbReference type="NCBI Taxonomy" id="1507870"/>
    <lineage>
        <taxon>Eukaryota</taxon>
        <taxon>Fungi</taxon>
        <taxon>Dikarya</taxon>
        <taxon>Ascomycota</taxon>
        <taxon>Pezizomycotina</taxon>
        <taxon>Dothideomycetes</taxon>
        <taxon>Dothideomycetidae</taxon>
        <taxon>Cladosporiales</taxon>
        <taxon>Cladosporiaceae</taxon>
        <taxon>Cryoendolithus</taxon>
    </lineage>
</organism>
<protein>
    <submittedName>
        <fullName evidence="1">Uncharacterized protein</fullName>
    </submittedName>
</protein>
<comment type="caution">
    <text evidence="1">The sequence shown here is derived from an EMBL/GenBank/DDBJ whole genome shotgun (WGS) entry which is preliminary data.</text>
</comment>
<name>A0A1V8TPJ1_9PEZI</name>